<comment type="caution">
    <text evidence="2">The sequence shown here is derived from an EMBL/GenBank/DDBJ whole genome shotgun (WGS) entry which is preliminary data.</text>
</comment>
<accession>I4H2U7</accession>
<evidence type="ECO:0000313" key="3">
    <source>
        <dbReference type="Proteomes" id="UP000003613"/>
    </source>
</evidence>
<evidence type="ECO:0000313" key="2">
    <source>
        <dbReference type="EMBL" id="CCI16371.1"/>
    </source>
</evidence>
<dbReference type="Pfam" id="PF19493">
    <property type="entry name" value="Trypco1"/>
    <property type="match status" value="1"/>
</dbReference>
<proteinExistence type="predicted"/>
<evidence type="ECO:0000259" key="1">
    <source>
        <dbReference type="Pfam" id="PF19493"/>
    </source>
</evidence>
<feature type="domain" description="Trypsin-co-occurring" evidence="1">
    <location>
        <begin position="7"/>
        <end position="45"/>
    </location>
</feature>
<reference evidence="2 3" key="1">
    <citation type="submission" date="2012-04" db="EMBL/GenBank/DDBJ databases">
        <authorList>
            <person name="Genoscope - CEA"/>
        </authorList>
    </citation>
    <scope>NUCLEOTIDE SEQUENCE [LARGE SCALE GENOMIC DNA]</scope>
    <source>
        <strain evidence="2 3">9807</strain>
    </source>
</reference>
<gene>
    <name evidence="2" type="ORF">MICAF_1920006</name>
</gene>
<dbReference type="InterPro" id="IPR045794">
    <property type="entry name" value="Trypco1"/>
</dbReference>
<protein>
    <recommendedName>
        <fullName evidence="1">Trypsin-co-occurring domain-containing protein</fullName>
    </recommendedName>
</protein>
<dbReference type="EMBL" id="CAIM01000104">
    <property type="protein sequence ID" value="CCI16371.1"/>
    <property type="molecule type" value="Genomic_DNA"/>
</dbReference>
<dbReference type="AlphaFoldDB" id="I4H2U7"/>
<dbReference type="NCBIfam" id="NF041216">
    <property type="entry name" value="CU044_2847_fam"/>
    <property type="match status" value="1"/>
</dbReference>
<dbReference type="RefSeq" id="WP_002786874.1">
    <property type="nucleotide sequence ID" value="NZ_HE973346.1"/>
</dbReference>
<dbReference type="HOGENOM" id="CLU_3100825_0_0_3"/>
<name>I4H2U7_MICAE</name>
<dbReference type="Proteomes" id="UP000003613">
    <property type="component" value="Unassembled WGS sequence"/>
</dbReference>
<organism evidence="2 3">
    <name type="scientific">Microcystis aeruginosa PCC 9807</name>
    <dbReference type="NCBI Taxonomy" id="1160283"/>
    <lineage>
        <taxon>Bacteria</taxon>
        <taxon>Bacillati</taxon>
        <taxon>Cyanobacteriota</taxon>
        <taxon>Cyanophyceae</taxon>
        <taxon>Oscillatoriophycideae</taxon>
        <taxon>Chroococcales</taxon>
        <taxon>Microcystaceae</taxon>
        <taxon>Microcystis</taxon>
    </lineage>
</organism>
<sequence length="51" mass="5529">MISRSNPPSKVTLEFGLQVEGKTGIPLVTKDSAQANIKVAIEWQFNQDKGG</sequence>